<keyword evidence="5" id="KW-1015">Disulfide bond</keyword>
<dbReference type="EMBL" id="FNTH01000001">
    <property type="protein sequence ID" value="SED17925.1"/>
    <property type="molecule type" value="Genomic_DNA"/>
</dbReference>
<sequence length="179" mass="19703">MATLKTPINKSDHIRGPMTAAITLVEYGDYQCPHCGMAHPIVNQVQAYFRRSLRLVFRHFPLTEVHPLAGIAAESAEYAGAAGLFWEMHDALFGNQSILSISTIFMIADQLRLPEVLLRNALETGQYRSKVRSDFMGGVRSGVNGTPAFFINGVRHDGPYDFASLVSAIQLRLGADSHV</sequence>
<dbReference type="SUPFAM" id="SSF52833">
    <property type="entry name" value="Thioredoxin-like"/>
    <property type="match status" value="1"/>
</dbReference>
<reference evidence="8 9" key="1">
    <citation type="submission" date="2016-10" db="EMBL/GenBank/DDBJ databases">
        <authorList>
            <person name="de Groot N.N."/>
        </authorList>
    </citation>
    <scope>NUCLEOTIDE SEQUENCE [LARGE SCALE GENOMIC DNA]</scope>
    <source>
        <strain evidence="8 9">MT12</strain>
    </source>
</reference>
<dbReference type="GO" id="GO:0016491">
    <property type="term" value="F:oxidoreductase activity"/>
    <property type="evidence" value="ECO:0007669"/>
    <property type="project" value="UniProtKB-KW"/>
</dbReference>
<protein>
    <submittedName>
        <fullName evidence="8">Protein-disulfide isomerase</fullName>
    </submittedName>
</protein>
<dbReference type="InterPro" id="IPR036249">
    <property type="entry name" value="Thioredoxin-like_sf"/>
</dbReference>
<feature type="domain" description="Thioredoxin" evidence="7">
    <location>
        <begin position="1"/>
        <end position="174"/>
    </location>
</feature>
<dbReference type="PROSITE" id="PS51352">
    <property type="entry name" value="THIOREDOXIN_2"/>
    <property type="match status" value="1"/>
</dbReference>
<evidence type="ECO:0000256" key="5">
    <source>
        <dbReference type="ARBA" id="ARBA00023157"/>
    </source>
</evidence>
<comment type="function">
    <text evidence="1">May be required for disulfide bond formation in some proteins.</text>
</comment>
<dbReference type="GO" id="GO:0016853">
    <property type="term" value="F:isomerase activity"/>
    <property type="evidence" value="ECO:0007669"/>
    <property type="project" value="UniProtKB-KW"/>
</dbReference>
<dbReference type="OrthoDB" id="9808135at2"/>
<dbReference type="RefSeq" id="WP_092126151.1">
    <property type="nucleotide sequence ID" value="NZ_FNTH01000001.1"/>
</dbReference>
<evidence type="ECO:0000256" key="1">
    <source>
        <dbReference type="ARBA" id="ARBA00003565"/>
    </source>
</evidence>
<evidence type="ECO:0000256" key="2">
    <source>
        <dbReference type="ARBA" id="ARBA00005791"/>
    </source>
</evidence>
<dbReference type="AlphaFoldDB" id="A0A1H4YJQ7"/>
<keyword evidence="3" id="KW-0732">Signal</keyword>
<gene>
    <name evidence="8" type="ORF">SAMN05444164_3973</name>
</gene>
<comment type="similarity">
    <text evidence="2">Belongs to the thioredoxin family. DsbA subfamily.</text>
</comment>
<evidence type="ECO:0000259" key="7">
    <source>
        <dbReference type="PROSITE" id="PS51352"/>
    </source>
</evidence>
<name>A0A1H4YJQ7_9BRAD</name>
<keyword evidence="6" id="KW-0676">Redox-active center</keyword>
<evidence type="ECO:0000256" key="3">
    <source>
        <dbReference type="ARBA" id="ARBA00022729"/>
    </source>
</evidence>
<dbReference type="Proteomes" id="UP000198992">
    <property type="component" value="Unassembled WGS sequence"/>
</dbReference>
<keyword evidence="8" id="KW-0413">Isomerase</keyword>
<dbReference type="PANTHER" id="PTHR13887">
    <property type="entry name" value="GLUTATHIONE S-TRANSFERASE KAPPA"/>
    <property type="match status" value="1"/>
</dbReference>
<evidence type="ECO:0000313" key="9">
    <source>
        <dbReference type="Proteomes" id="UP000198992"/>
    </source>
</evidence>
<evidence type="ECO:0000256" key="6">
    <source>
        <dbReference type="ARBA" id="ARBA00023284"/>
    </source>
</evidence>
<dbReference type="InterPro" id="IPR013766">
    <property type="entry name" value="Thioredoxin_domain"/>
</dbReference>
<dbReference type="InterPro" id="IPR012336">
    <property type="entry name" value="Thioredoxin-like_fold"/>
</dbReference>
<organism evidence="8 9">
    <name type="scientific">Bradyrhizobium erythrophlei</name>
    <dbReference type="NCBI Taxonomy" id="1437360"/>
    <lineage>
        <taxon>Bacteria</taxon>
        <taxon>Pseudomonadati</taxon>
        <taxon>Pseudomonadota</taxon>
        <taxon>Alphaproteobacteria</taxon>
        <taxon>Hyphomicrobiales</taxon>
        <taxon>Nitrobacteraceae</taxon>
        <taxon>Bradyrhizobium</taxon>
    </lineage>
</organism>
<proteinExistence type="inferred from homology"/>
<evidence type="ECO:0000256" key="4">
    <source>
        <dbReference type="ARBA" id="ARBA00023002"/>
    </source>
</evidence>
<accession>A0A1H4YJQ7</accession>
<dbReference type="PANTHER" id="PTHR13887:SF14">
    <property type="entry name" value="DISULFIDE BOND FORMATION PROTEIN D"/>
    <property type="match status" value="1"/>
</dbReference>
<dbReference type="Pfam" id="PF13462">
    <property type="entry name" value="Thioredoxin_4"/>
    <property type="match status" value="1"/>
</dbReference>
<dbReference type="Gene3D" id="3.40.30.10">
    <property type="entry name" value="Glutaredoxin"/>
    <property type="match status" value="1"/>
</dbReference>
<evidence type="ECO:0000313" key="8">
    <source>
        <dbReference type="EMBL" id="SED17925.1"/>
    </source>
</evidence>
<keyword evidence="4" id="KW-0560">Oxidoreductase</keyword>